<dbReference type="InterPro" id="IPR017441">
    <property type="entry name" value="Protein_kinase_ATP_BS"/>
</dbReference>
<dbReference type="EC" id="2.7.11.1" evidence="4"/>
<dbReference type="Pfam" id="PF08263">
    <property type="entry name" value="LRRNT_2"/>
    <property type="match status" value="1"/>
</dbReference>
<keyword evidence="10 23" id="KW-0812">Transmembrane</keyword>
<dbReference type="Proteomes" id="UP000315295">
    <property type="component" value="Unassembled WGS sequence"/>
</dbReference>
<dbReference type="Gene3D" id="3.30.200.20">
    <property type="entry name" value="Phosphorylase Kinase, domain 1"/>
    <property type="match status" value="1"/>
</dbReference>
<dbReference type="InterPro" id="IPR003591">
    <property type="entry name" value="Leu-rich_rpt_typical-subtyp"/>
</dbReference>
<evidence type="ECO:0000256" key="21">
    <source>
        <dbReference type="ARBA" id="ARBA00048679"/>
    </source>
</evidence>
<evidence type="ECO:0000256" key="4">
    <source>
        <dbReference type="ARBA" id="ARBA00012513"/>
    </source>
</evidence>
<comment type="similarity">
    <text evidence="3">Belongs to the protein kinase superfamily. Ser/Thr protein kinase family.</text>
</comment>
<evidence type="ECO:0000256" key="13">
    <source>
        <dbReference type="ARBA" id="ARBA00022741"/>
    </source>
</evidence>
<dbReference type="FunFam" id="3.30.200.20:FF:000432">
    <property type="entry name" value="LRR receptor-like serine/threonine-protein kinase EFR"/>
    <property type="match status" value="1"/>
</dbReference>
<evidence type="ECO:0000313" key="25">
    <source>
        <dbReference type="EMBL" id="TQD94836.1"/>
    </source>
</evidence>
<name>A0A540M7Z2_MALBA</name>
<dbReference type="PANTHER" id="PTHR27008:SF577">
    <property type="entry name" value="PROTEIN KINASE DOMAIN-CONTAINING PROTEIN"/>
    <property type="match status" value="1"/>
</dbReference>
<dbReference type="InterPro" id="IPR008271">
    <property type="entry name" value="Ser/Thr_kinase_AS"/>
</dbReference>
<evidence type="ECO:0000256" key="8">
    <source>
        <dbReference type="ARBA" id="ARBA00022614"/>
    </source>
</evidence>
<dbReference type="InterPro" id="IPR011009">
    <property type="entry name" value="Kinase-like_dom_sf"/>
</dbReference>
<gene>
    <name evidence="25" type="ORF">C1H46_019536</name>
</gene>
<proteinExistence type="inferred from homology"/>
<comment type="catalytic activity">
    <reaction evidence="20">
        <text>L-threonyl-[protein] + ATP = O-phospho-L-threonyl-[protein] + ADP + H(+)</text>
        <dbReference type="Rhea" id="RHEA:46608"/>
        <dbReference type="Rhea" id="RHEA-COMP:11060"/>
        <dbReference type="Rhea" id="RHEA-COMP:11605"/>
        <dbReference type="ChEBI" id="CHEBI:15378"/>
        <dbReference type="ChEBI" id="CHEBI:30013"/>
        <dbReference type="ChEBI" id="CHEBI:30616"/>
        <dbReference type="ChEBI" id="CHEBI:61977"/>
        <dbReference type="ChEBI" id="CHEBI:456216"/>
        <dbReference type="EC" id="2.7.11.1"/>
    </reaction>
</comment>
<evidence type="ECO:0000256" key="6">
    <source>
        <dbReference type="ARBA" id="ARBA00022527"/>
    </source>
</evidence>
<evidence type="ECO:0000256" key="15">
    <source>
        <dbReference type="ARBA" id="ARBA00022840"/>
    </source>
</evidence>
<keyword evidence="13 22" id="KW-0547">Nucleotide-binding</keyword>
<evidence type="ECO:0000256" key="9">
    <source>
        <dbReference type="ARBA" id="ARBA00022679"/>
    </source>
</evidence>
<evidence type="ECO:0000256" key="17">
    <source>
        <dbReference type="ARBA" id="ARBA00023136"/>
    </source>
</evidence>
<evidence type="ECO:0000256" key="7">
    <source>
        <dbReference type="ARBA" id="ARBA00022553"/>
    </source>
</evidence>
<dbReference type="PANTHER" id="PTHR27008">
    <property type="entry name" value="OS04G0122200 PROTEIN"/>
    <property type="match status" value="1"/>
</dbReference>
<dbReference type="SMART" id="SM00369">
    <property type="entry name" value="LRR_TYP"/>
    <property type="match status" value="7"/>
</dbReference>
<dbReference type="InterPro" id="IPR051809">
    <property type="entry name" value="Plant_receptor-like_S/T_kinase"/>
</dbReference>
<keyword evidence="15 22" id="KW-0067">ATP-binding</keyword>
<dbReference type="GO" id="GO:0005524">
    <property type="term" value="F:ATP binding"/>
    <property type="evidence" value="ECO:0007669"/>
    <property type="project" value="UniProtKB-UniRule"/>
</dbReference>
<dbReference type="InterPro" id="IPR000719">
    <property type="entry name" value="Prot_kinase_dom"/>
</dbReference>
<sequence>MHALVLHSCLGLRPRGNETDRLALLEFKASITNDPFGVMTSWNKTIHFCHWYGVSCGRRHQRVTRLDLRSSKLSGSISPHVGNLSFLRRIHLHNNSFSNQIPPDFGRLRRLQHLLLQNNSLSGEIPSNLSRCSQLLRISLAFNILVGKIPKELGTLSKLTDFAFHDNQLTGNFPNSFSNISSLEIISATNNKLYGSIPDIFSHMTNLTFLSFDANDLSGTIPPSIFNLSSITTFGVTLNKIQGTLPSNLGIALPSLEYFSVGGNQFSGPIPVSISNASNLYHLDMGGNKLHGNVPSLENLPRLVRINLSGSNLGSGGDGDLSFLCDLTNATGLERVEIQTNNLGGALPQCIANLSSSLLQFHASGNKLVGSIPNGFGYLVNLESFWLSANQLSGHIPPDVGKLHNLYQLNMGLNSLSGNVPSSFGNLSQLTILYLHENNLQGNIPLSTLAECENLRMLSLRVNNFSGVMSPEVISRLSSSFSVLDLSENHLTGFLPKEIGHFLNLEAFDISNNLLFGEIPPNLGSCTKLEFLDMAGNFFQGDIPSSLGSLRGLIRLSLSHNNLSGTIPEFLERFEFMQSLNLSYNNFEGMLPMEGIFSNASAISVEGNSKLCGGIPDLHLPECKLQRSKKGGLSLTVKWVISLIFGLLGITFAIVFWYLCSVRRERKEHTSSDSEEFLRLSYRSLLNATNGFSISNFIGMGSFGSVYKGVLEQGETVAIKVINLVHRGASKSFIAECEAFRNIRHRNLLKVLSVCSGIDYRGCEFKALVYEFMVNGSLEEWLHPTETIGENIERPRSLIFSQRLSIAIDVAMALDYLHHHCEMPIVHCDLKPSNVLLNDDMVGHVGDFGLIKFLRKTTQSRDGNYSSSVGVKGTIGYAPSEYGIGHEVSTRGDVYSYGIMLLEMFTGKRPTDEMFQGTLNLHNFVKAASPEQMVEIVDPLLAYEGVEESLIAILAIGVVCSAESPRERLDISEVITKMCRIRNKLQENSIGE</sequence>
<keyword evidence="18" id="KW-0675">Receptor</keyword>
<keyword evidence="6" id="KW-0723">Serine/threonine-protein kinase</keyword>
<dbReference type="PROSITE" id="PS50011">
    <property type="entry name" value="PROTEIN_KINASE_DOM"/>
    <property type="match status" value="1"/>
</dbReference>
<dbReference type="FunFam" id="3.80.10.10:FF:000095">
    <property type="entry name" value="LRR receptor-like serine/threonine-protein kinase GSO1"/>
    <property type="match status" value="1"/>
</dbReference>
<dbReference type="SMART" id="SM00220">
    <property type="entry name" value="S_TKc"/>
    <property type="match status" value="1"/>
</dbReference>
<dbReference type="Gene3D" id="3.80.10.10">
    <property type="entry name" value="Ribonuclease Inhibitor"/>
    <property type="match status" value="3"/>
</dbReference>
<dbReference type="GO" id="GO:0004674">
    <property type="term" value="F:protein serine/threonine kinase activity"/>
    <property type="evidence" value="ECO:0007669"/>
    <property type="project" value="UniProtKB-KW"/>
</dbReference>
<feature type="binding site" evidence="22">
    <location>
        <position position="720"/>
    </location>
    <ligand>
        <name>ATP</name>
        <dbReference type="ChEBI" id="CHEBI:30616"/>
    </ligand>
</feature>
<keyword evidence="9" id="KW-0808">Transferase</keyword>
<dbReference type="FunFam" id="1.10.510.10:FF:000358">
    <property type="entry name" value="Putative leucine-rich repeat receptor-like serine/threonine-protein kinase"/>
    <property type="match status" value="1"/>
</dbReference>
<evidence type="ECO:0000313" key="26">
    <source>
        <dbReference type="Proteomes" id="UP000315295"/>
    </source>
</evidence>
<evidence type="ECO:0000256" key="1">
    <source>
        <dbReference type="ARBA" id="ARBA00004162"/>
    </source>
</evidence>
<dbReference type="InterPro" id="IPR013210">
    <property type="entry name" value="LRR_N_plant-typ"/>
</dbReference>
<comment type="catalytic activity">
    <reaction evidence="21">
        <text>L-seryl-[protein] + ATP = O-phospho-L-seryl-[protein] + ADP + H(+)</text>
        <dbReference type="Rhea" id="RHEA:17989"/>
        <dbReference type="Rhea" id="RHEA-COMP:9863"/>
        <dbReference type="Rhea" id="RHEA-COMP:11604"/>
        <dbReference type="ChEBI" id="CHEBI:15378"/>
        <dbReference type="ChEBI" id="CHEBI:29999"/>
        <dbReference type="ChEBI" id="CHEBI:30616"/>
        <dbReference type="ChEBI" id="CHEBI:83421"/>
        <dbReference type="ChEBI" id="CHEBI:456216"/>
        <dbReference type="EC" id="2.7.11.1"/>
    </reaction>
</comment>
<dbReference type="STRING" id="106549.A0A540M7Z2"/>
<evidence type="ECO:0000256" key="20">
    <source>
        <dbReference type="ARBA" id="ARBA00047899"/>
    </source>
</evidence>
<dbReference type="Pfam" id="PF07714">
    <property type="entry name" value="PK_Tyr_Ser-Thr"/>
    <property type="match status" value="1"/>
</dbReference>
<evidence type="ECO:0000256" key="16">
    <source>
        <dbReference type="ARBA" id="ARBA00022989"/>
    </source>
</evidence>
<evidence type="ECO:0000256" key="5">
    <source>
        <dbReference type="ARBA" id="ARBA00022475"/>
    </source>
</evidence>
<reference evidence="25 26" key="1">
    <citation type="journal article" date="2019" name="G3 (Bethesda)">
        <title>Sequencing of a Wild Apple (Malus baccata) Genome Unravels the Differences Between Cultivated and Wild Apple Species Regarding Disease Resistance and Cold Tolerance.</title>
        <authorList>
            <person name="Chen X."/>
        </authorList>
    </citation>
    <scope>NUCLEOTIDE SEQUENCE [LARGE SCALE GENOMIC DNA]</scope>
    <source>
        <strain evidence="26">cv. Shandingzi</strain>
        <tissue evidence="25">Leaves</tissue>
    </source>
</reference>
<dbReference type="EMBL" id="VIEB01000334">
    <property type="protein sequence ID" value="TQD94836.1"/>
    <property type="molecule type" value="Genomic_DNA"/>
</dbReference>
<protein>
    <recommendedName>
        <fullName evidence="4">non-specific serine/threonine protein kinase</fullName>
        <ecNumber evidence="4">2.7.11.1</ecNumber>
    </recommendedName>
</protein>
<organism evidence="25 26">
    <name type="scientific">Malus baccata</name>
    <name type="common">Siberian crab apple</name>
    <name type="synonym">Pyrus baccata</name>
    <dbReference type="NCBI Taxonomy" id="106549"/>
    <lineage>
        <taxon>Eukaryota</taxon>
        <taxon>Viridiplantae</taxon>
        <taxon>Streptophyta</taxon>
        <taxon>Embryophyta</taxon>
        <taxon>Tracheophyta</taxon>
        <taxon>Spermatophyta</taxon>
        <taxon>Magnoliopsida</taxon>
        <taxon>eudicotyledons</taxon>
        <taxon>Gunneridae</taxon>
        <taxon>Pentapetalae</taxon>
        <taxon>rosids</taxon>
        <taxon>fabids</taxon>
        <taxon>Rosales</taxon>
        <taxon>Rosaceae</taxon>
        <taxon>Amygdaloideae</taxon>
        <taxon>Maleae</taxon>
        <taxon>Malus</taxon>
    </lineage>
</organism>
<feature type="domain" description="Protein kinase" evidence="24">
    <location>
        <begin position="692"/>
        <end position="981"/>
    </location>
</feature>
<dbReference type="Pfam" id="PF00560">
    <property type="entry name" value="LRR_1"/>
    <property type="match status" value="8"/>
</dbReference>
<dbReference type="InterPro" id="IPR032675">
    <property type="entry name" value="LRR_dom_sf"/>
</dbReference>
<evidence type="ECO:0000256" key="2">
    <source>
        <dbReference type="ARBA" id="ARBA00004479"/>
    </source>
</evidence>
<keyword evidence="17 23" id="KW-0472">Membrane</keyword>
<evidence type="ECO:0000256" key="19">
    <source>
        <dbReference type="ARBA" id="ARBA00023180"/>
    </source>
</evidence>
<evidence type="ECO:0000256" key="3">
    <source>
        <dbReference type="ARBA" id="ARBA00008684"/>
    </source>
</evidence>
<keyword evidence="16 23" id="KW-1133">Transmembrane helix</keyword>
<feature type="transmembrane region" description="Helical" evidence="23">
    <location>
        <begin position="639"/>
        <end position="660"/>
    </location>
</feature>
<dbReference type="InterPro" id="IPR001611">
    <property type="entry name" value="Leu-rich_rpt"/>
</dbReference>
<dbReference type="AlphaFoldDB" id="A0A540M7Z2"/>
<dbReference type="SMART" id="SM00365">
    <property type="entry name" value="LRR_SD22"/>
    <property type="match status" value="5"/>
</dbReference>
<keyword evidence="19" id="KW-0325">Glycoprotein</keyword>
<dbReference type="SUPFAM" id="SSF52058">
    <property type="entry name" value="L domain-like"/>
    <property type="match status" value="2"/>
</dbReference>
<comment type="subcellular location">
    <subcellularLocation>
        <location evidence="1">Cell membrane</location>
        <topology evidence="1">Single-pass membrane protein</topology>
    </subcellularLocation>
    <subcellularLocation>
        <location evidence="2">Membrane</location>
        <topology evidence="2">Single-pass type I membrane protein</topology>
    </subcellularLocation>
</comment>
<evidence type="ECO:0000256" key="11">
    <source>
        <dbReference type="ARBA" id="ARBA00022729"/>
    </source>
</evidence>
<keyword evidence="26" id="KW-1185">Reference proteome</keyword>
<evidence type="ECO:0000259" key="24">
    <source>
        <dbReference type="PROSITE" id="PS50011"/>
    </source>
</evidence>
<accession>A0A540M7Z2</accession>
<comment type="caution">
    <text evidence="25">The sequence shown here is derived from an EMBL/GenBank/DDBJ whole genome shotgun (WGS) entry which is preliminary data.</text>
</comment>
<evidence type="ECO:0000256" key="14">
    <source>
        <dbReference type="ARBA" id="ARBA00022777"/>
    </source>
</evidence>
<evidence type="ECO:0000256" key="18">
    <source>
        <dbReference type="ARBA" id="ARBA00023170"/>
    </source>
</evidence>
<evidence type="ECO:0000256" key="23">
    <source>
        <dbReference type="SAM" id="Phobius"/>
    </source>
</evidence>
<dbReference type="InterPro" id="IPR001245">
    <property type="entry name" value="Ser-Thr/Tyr_kinase_cat_dom"/>
</dbReference>
<dbReference type="GO" id="GO:0005886">
    <property type="term" value="C:plasma membrane"/>
    <property type="evidence" value="ECO:0007669"/>
    <property type="project" value="UniProtKB-SubCell"/>
</dbReference>
<dbReference type="SUPFAM" id="SSF56112">
    <property type="entry name" value="Protein kinase-like (PK-like)"/>
    <property type="match status" value="1"/>
</dbReference>
<keyword evidence="11" id="KW-0732">Signal</keyword>
<evidence type="ECO:0000256" key="22">
    <source>
        <dbReference type="PROSITE-ProRule" id="PRU10141"/>
    </source>
</evidence>
<keyword evidence="14" id="KW-0418">Kinase</keyword>
<keyword evidence="8" id="KW-0433">Leucine-rich repeat</keyword>
<keyword evidence="5" id="KW-1003">Cell membrane</keyword>
<evidence type="ECO:0000256" key="12">
    <source>
        <dbReference type="ARBA" id="ARBA00022737"/>
    </source>
</evidence>
<keyword evidence="7" id="KW-0597">Phosphoprotein</keyword>
<dbReference type="PROSITE" id="PS00108">
    <property type="entry name" value="PROTEIN_KINASE_ST"/>
    <property type="match status" value="1"/>
</dbReference>
<evidence type="ECO:0000256" key="10">
    <source>
        <dbReference type="ARBA" id="ARBA00022692"/>
    </source>
</evidence>
<keyword evidence="12" id="KW-0677">Repeat</keyword>
<dbReference type="PROSITE" id="PS00107">
    <property type="entry name" value="PROTEIN_KINASE_ATP"/>
    <property type="match status" value="1"/>
</dbReference>
<dbReference type="Gene3D" id="1.10.510.10">
    <property type="entry name" value="Transferase(Phosphotransferase) domain 1"/>
    <property type="match status" value="1"/>
</dbReference>
<dbReference type="FunFam" id="3.80.10.10:FF:000288">
    <property type="entry name" value="LRR receptor-like serine/threonine-protein kinase EFR"/>
    <property type="match status" value="1"/>
</dbReference>